<proteinExistence type="predicted"/>
<accession>A0A9P6RPD3</accession>
<name>A0A9P6RPD3_9FUNG</name>
<dbReference type="EMBL" id="JAAAIP010000217">
    <property type="protein sequence ID" value="KAG0322226.1"/>
    <property type="molecule type" value="Genomic_DNA"/>
</dbReference>
<dbReference type="AlphaFoldDB" id="A0A9P6RPD3"/>
<keyword evidence="2" id="KW-1185">Reference proteome</keyword>
<organism evidence="1 2">
    <name type="scientific">Dissophora globulifera</name>
    <dbReference type="NCBI Taxonomy" id="979702"/>
    <lineage>
        <taxon>Eukaryota</taxon>
        <taxon>Fungi</taxon>
        <taxon>Fungi incertae sedis</taxon>
        <taxon>Mucoromycota</taxon>
        <taxon>Mortierellomycotina</taxon>
        <taxon>Mortierellomycetes</taxon>
        <taxon>Mortierellales</taxon>
        <taxon>Mortierellaceae</taxon>
        <taxon>Dissophora</taxon>
    </lineage>
</organism>
<reference evidence="1" key="1">
    <citation type="journal article" date="2020" name="Fungal Divers.">
        <title>Resolving the Mortierellaceae phylogeny through synthesis of multi-gene phylogenetics and phylogenomics.</title>
        <authorList>
            <person name="Vandepol N."/>
            <person name="Liber J."/>
            <person name="Desiro A."/>
            <person name="Na H."/>
            <person name="Kennedy M."/>
            <person name="Barry K."/>
            <person name="Grigoriev I.V."/>
            <person name="Miller A.N."/>
            <person name="O'Donnell K."/>
            <person name="Stajich J.E."/>
            <person name="Bonito G."/>
        </authorList>
    </citation>
    <scope>NUCLEOTIDE SEQUENCE</scope>
    <source>
        <strain evidence="1">REB-010B</strain>
    </source>
</reference>
<evidence type="ECO:0000313" key="2">
    <source>
        <dbReference type="Proteomes" id="UP000738325"/>
    </source>
</evidence>
<sequence length="105" mass="11332">MPGSPMDLPDLTFDMFPTTSWTTPVTPPDSYSSRTDDMFKSSAPATVTVSSSSHIESLLFDDTFDMDFDMSNLTNLDSTSNGGGGSGSGELEFDADFEALLRQQL</sequence>
<protein>
    <submittedName>
        <fullName evidence="1">Uncharacterized protein</fullName>
    </submittedName>
</protein>
<dbReference type="Proteomes" id="UP000738325">
    <property type="component" value="Unassembled WGS sequence"/>
</dbReference>
<evidence type="ECO:0000313" key="1">
    <source>
        <dbReference type="EMBL" id="KAG0322226.1"/>
    </source>
</evidence>
<comment type="caution">
    <text evidence="1">The sequence shown here is derived from an EMBL/GenBank/DDBJ whole genome shotgun (WGS) entry which is preliminary data.</text>
</comment>
<gene>
    <name evidence="1" type="ORF">BGZ99_003425</name>
</gene>